<protein>
    <submittedName>
        <fullName evidence="2">Uncharacterized protein</fullName>
    </submittedName>
</protein>
<evidence type="ECO:0000313" key="2">
    <source>
        <dbReference type="EMBL" id="KAF7509681.1"/>
    </source>
</evidence>
<dbReference type="AlphaFoldDB" id="A0A8H7E7F8"/>
<gene>
    <name evidence="2" type="ORF">GJ744_007552</name>
</gene>
<evidence type="ECO:0000313" key="3">
    <source>
        <dbReference type="Proteomes" id="UP000606974"/>
    </source>
</evidence>
<name>A0A8H7E7F8_9EURO</name>
<feature type="compositionally biased region" description="Polar residues" evidence="1">
    <location>
        <begin position="1"/>
        <end position="14"/>
    </location>
</feature>
<organism evidence="2 3">
    <name type="scientific">Endocarpon pusillum</name>
    <dbReference type="NCBI Taxonomy" id="364733"/>
    <lineage>
        <taxon>Eukaryota</taxon>
        <taxon>Fungi</taxon>
        <taxon>Dikarya</taxon>
        <taxon>Ascomycota</taxon>
        <taxon>Pezizomycotina</taxon>
        <taxon>Eurotiomycetes</taxon>
        <taxon>Chaetothyriomycetidae</taxon>
        <taxon>Verrucariales</taxon>
        <taxon>Verrucariaceae</taxon>
        <taxon>Endocarpon</taxon>
    </lineage>
</organism>
<sequence>MKASESSPITSAQMDRQHDVPVSRRASISRGPAALEAEPSTVEAAWPGYSWCSRSRPTSQSLNDALRQRAWNFKDQYMKNMTVDEVLDDFMAFPLDTEGITAVAAVAKDQGKGEVQLHKGVSKSRVAGRNSYTSASCDFANYIL</sequence>
<feature type="region of interest" description="Disordered" evidence="1">
    <location>
        <begin position="1"/>
        <end position="39"/>
    </location>
</feature>
<accession>A0A8H7E7F8</accession>
<dbReference type="EMBL" id="JAACFV010000038">
    <property type="protein sequence ID" value="KAF7509681.1"/>
    <property type="molecule type" value="Genomic_DNA"/>
</dbReference>
<evidence type="ECO:0000256" key="1">
    <source>
        <dbReference type="SAM" id="MobiDB-lite"/>
    </source>
</evidence>
<proteinExistence type="predicted"/>
<dbReference type="Proteomes" id="UP000606974">
    <property type="component" value="Unassembled WGS sequence"/>
</dbReference>
<comment type="caution">
    <text evidence="2">The sequence shown here is derived from an EMBL/GenBank/DDBJ whole genome shotgun (WGS) entry which is preliminary data.</text>
</comment>
<reference evidence="2" key="1">
    <citation type="submission" date="2020-02" db="EMBL/GenBank/DDBJ databases">
        <authorList>
            <person name="Palmer J.M."/>
        </authorList>
    </citation>
    <scope>NUCLEOTIDE SEQUENCE</scope>
    <source>
        <strain evidence="2">EPUS1.4</strain>
        <tissue evidence="2">Thallus</tissue>
    </source>
</reference>
<keyword evidence="3" id="KW-1185">Reference proteome</keyword>